<dbReference type="SMART" id="SM00448">
    <property type="entry name" value="REC"/>
    <property type="match status" value="1"/>
</dbReference>
<dbReference type="SUPFAM" id="SSF52172">
    <property type="entry name" value="CheY-like"/>
    <property type="match status" value="1"/>
</dbReference>
<dbReference type="RefSeq" id="WP_035284165.1">
    <property type="nucleotide sequence ID" value="NZ_AYXG01000136.1"/>
</dbReference>
<dbReference type="GO" id="GO:0006355">
    <property type="term" value="P:regulation of DNA-templated transcription"/>
    <property type="evidence" value="ECO:0007669"/>
    <property type="project" value="InterPro"/>
</dbReference>
<evidence type="ECO:0000256" key="4">
    <source>
        <dbReference type="PROSITE-ProRule" id="PRU00169"/>
    </source>
</evidence>
<dbReference type="AlphaFoldDB" id="W7IKX3"/>
<dbReference type="EMBL" id="AYXG01000136">
    <property type="protein sequence ID" value="EWC60993.1"/>
    <property type="molecule type" value="Genomic_DNA"/>
</dbReference>
<dbReference type="eggNOG" id="COG2197">
    <property type="taxonomic scope" value="Bacteria"/>
</dbReference>
<keyword evidence="8" id="KW-1185">Reference proteome</keyword>
<proteinExistence type="predicted"/>
<dbReference type="CDD" id="cd06170">
    <property type="entry name" value="LuxR_C_like"/>
    <property type="match status" value="1"/>
</dbReference>
<keyword evidence="4" id="KW-0597">Phosphoprotein</keyword>
<keyword evidence="1" id="KW-0805">Transcription regulation</keyword>
<dbReference type="Gene3D" id="3.40.50.2300">
    <property type="match status" value="1"/>
</dbReference>
<feature type="modified residue" description="4-aspartylphosphate" evidence="4">
    <location>
        <position position="57"/>
    </location>
</feature>
<dbReference type="InterPro" id="IPR016032">
    <property type="entry name" value="Sig_transdc_resp-reg_C-effctor"/>
</dbReference>
<dbReference type="InterPro" id="IPR011006">
    <property type="entry name" value="CheY-like_superfamily"/>
</dbReference>
<dbReference type="PRINTS" id="PR00038">
    <property type="entry name" value="HTHLUXR"/>
</dbReference>
<dbReference type="Proteomes" id="UP000019277">
    <property type="component" value="Unassembled WGS sequence"/>
</dbReference>
<keyword evidence="3" id="KW-0804">Transcription</keyword>
<dbReference type="SMART" id="SM00421">
    <property type="entry name" value="HTH_LUXR"/>
    <property type="match status" value="1"/>
</dbReference>
<dbReference type="PROSITE" id="PS50043">
    <property type="entry name" value="HTH_LUXR_2"/>
    <property type="match status" value="1"/>
</dbReference>
<reference evidence="7 8" key="1">
    <citation type="journal article" date="2014" name="Genome Announc.">
        <title>Draft Genome Sequence of the Antitrypanosomally Active Sponge-Associated Bacterium Actinokineospora sp. Strain EG49.</title>
        <authorList>
            <person name="Harjes J."/>
            <person name="Ryu T."/>
            <person name="Abdelmohsen U.R."/>
            <person name="Moitinho-Silva L."/>
            <person name="Horn H."/>
            <person name="Ravasi T."/>
            <person name="Hentschel U."/>
        </authorList>
    </citation>
    <scope>NUCLEOTIDE SEQUENCE [LARGE SCALE GENOMIC DNA]</scope>
    <source>
        <strain evidence="7 8">EG49</strain>
    </source>
</reference>
<keyword evidence="2" id="KW-0238">DNA-binding</keyword>
<evidence type="ECO:0000256" key="1">
    <source>
        <dbReference type="ARBA" id="ARBA00023015"/>
    </source>
</evidence>
<dbReference type="PROSITE" id="PS50110">
    <property type="entry name" value="RESPONSE_REGULATORY"/>
    <property type="match status" value="1"/>
</dbReference>
<dbReference type="InterPro" id="IPR000792">
    <property type="entry name" value="Tscrpt_reg_LuxR_C"/>
</dbReference>
<dbReference type="GO" id="GO:0000160">
    <property type="term" value="P:phosphorelay signal transduction system"/>
    <property type="evidence" value="ECO:0007669"/>
    <property type="project" value="InterPro"/>
</dbReference>
<gene>
    <name evidence="7" type="ORF">UO65_3726</name>
</gene>
<dbReference type="InterPro" id="IPR001789">
    <property type="entry name" value="Sig_transdc_resp-reg_receiver"/>
</dbReference>
<sequence length="227" mass="24455">MDPVRLWLVDDHELVTEALSVRLGAFTDLWVLGRCATDDPNLLARVERGRPNVITVDPDSAGVDEVELFTSLRLAAPGARLVVLSGLDDADRVVAAARLGADAWVPKESGVADLVQVLRGVCRGEGWFPPRHLGAVLRGLREEVSRYREGGGPLAALTGRERQVLVSMVDGLRGTEIAAELGLSANTVRTHTHSLYRKLGVHSRLAAVSTARAAGLLPTRRDPHQTT</sequence>
<dbReference type="Pfam" id="PF00072">
    <property type="entry name" value="Response_reg"/>
    <property type="match status" value="1"/>
</dbReference>
<dbReference type="PANTHER" id="PTHR44688:SF16">
    <property type="entry name" value="DNA-BINDING TRANSCRIPTIONAL ACTIVATOR DEVR_DOSR"/>
    <property type="match status" value="1"/>
</dbReference>
<dbReference type="SUPFAM" id="SSF46894">
    <property type="entry name" value="C-terminal effector domain of the bipartite response regulators"/>
    <property type="match status" value="1"/>
</dbReference>
<dbReference type="Pfam" id="PF00196">
    <property type="entry name" value="GerE"/>
    <property type="match status" value="1"/>
</dbReference>
<evidence type="ECO:0000259" key="6">
    <source>
        <dbReference type="PROSITE" id="PS50110"/>
    </source>
</evidence>
<evidence type="ECO:0000313" key="7">
    <source>
        <dbReference type="EMBL" id="EWC60993.1"/>
    </source>
</evidence>
<evidence type="ECO:0000256" key="3">
    <source>
        <dbReference type="ARBA" id="ARBA00023163"/>
    </source>
</evidence>
<name>W7IKX3_9PSEU</name>
<feature type="domain" description="Response regulatory" evidence="6">
    <location>
        <begin position="5"/>
        <end position="122"/>
    </location>
</feature>
<evidence type="ECO:0000256" key="2">
    <source>
        <dbReference type="ARBA" id="ARBA00023125"/>
    </source>
</evidence>
<organism evidence="7 8">
    <name type="scientific">Actinokineospora spheciospongiae</name>
    <dbReference type="NCBI Taxonomy" id="909613"/>
    <lineage>
        <taxon>Bacteria</taxon>
        <taxon>Bacillati</taxon>
        <taxon>Actinomycetota</taxon>
        <taxon>Actinomycetes</taxon>
        <taxon>Pseudonocardiales</taxon>
        <taxon>Pseudonocardiaceae</taxon>
        <taxon>Actinokineospora</taxon>
    </lineage>
</organism>
<feature type="domain" description="HTH luxR-type" evidence="5">
    <location>
        <begin position="150"/>
        <end position="215"/>
    </location>
</feature>
<evidence type="ECO:0000313" key="8">
    <source>
        <dbReference type="Proteomes" id="UP000019277"/>
    </source>
</evidence>
<accession>W7IKX3</accession>
<protein>
    <submittedName>
        <fullName evidence="7">Putative two-component system response regulator</fullName>
    </submittedName>
</protein>
<dbReference type="GO" id="GO:0003677">
    <property type="term" value="F:DNA binding"/>
    <property type="evidence" value="ECO:0007669"/>
    <property type="project" value="UniProtKB-KW"/>
</dbReference>
<evidence type="ECO:0000259" key="5">
    <source>
        <dbReference type="PROSITE" id="PS50043"/>
    </source>
</evidence>
<dbReference type="PANTHER" id="PTHR44688">
    <property type="entry name" value="DNA-BINDING TRANSCRIPTIONAL ACTIVATOR DEVR_DOSR"/>
    <property type="match status" value="1"/>
</dbReference>
<dbReference type="OrthoDB" id="9808843at2"/>
<dbReference type="STRING" id="909613.UO65_3726"/>
<comment type="caution">
    <text evidence="7">The sequence shown here is derived from an EMBL/GenBank/DDBJ whole genome shotgun (WGS) entry which is preliminary data.</text>
</comment>